<gene>
    <name evidence="1" type="ORF">PGLA1383_LOCUS22027</name>
</gene>
<dbReference type="EMBL" id="CAJNNV010015834">
    <property type="protein sequence ID" value="CAE8603830.1"/>
    <property type="molecule type" value="Genomic_DNA"/>
</dbReference>
<sequence length="122" mass="14066">MILNFDKLFAKIKLGSKSDIAWTKLQMGGDDEDCEEFKLTYHHPVPGVTVLREQFYIDTSVPAQVLFPRPEWLCLPAYKQCQEFFEMELDQMIGPGDAMVSMTKARPADKKTVSIWHRSEHS</sequence>
<dbReference type="AlphaFoldDB" id="A0A813EU31"/>
<organism evidence="1 2">
    <name type="scientific">Polarella glacialis</name>
    <name type="common">Dinoflagellate</name>
    <dbReference type="NCBI Taxonomy" id="89957"/>
    <lineage>
        <taxon>Eukaryota</taxon>
        <taxon>Sar</taxon>
        <taxon>Alveolata</taxon>
        <taxon>Dinophyceae</taxon>
        <taxon>Suessiales</taxon>
        <taxon>Suessiaceae</taxon>
        <taxon>Polarella</taxon>
    </lineage>
</organism>
<evidence type="ECO:0000313" key="1">
    <source>
        <dbReference type="EMBL" id="CAE8603830.1"/>
    </source>
</evidence>
<proteinExistence type="predicted"/>
<name>A0A813EU31_POLGL</name>
<accession>A0A813EU31</accession>
<reference evidence="1" key="1">
    <citation type="submission" date="2021-02" db="EMBL/GenBank/DDBJ databases">
        <authorList>
            <person name="Dougan E. K."/>
            <person name="Rhodes N."/>
            <person name="Thang M."/>
            <person name="Chan C."/>
        </authorList>
    </citation>
    <scope>NUCLEOTIDE SEQUENCE</scope>
</reference>
<evidence type="ECO:0000313" key="2">
    <source>
        <dbReference type="Proteomes" id="UP000654075"/>
    </source>
</evidence>
<dbReference type="Proteomes" id="UP000654075">
    <property type="component" value="Unassembled WGS sequence"/>
</dbReference>
<comment type="caution">
    <text evidence="1">The sequence shown here is derived from an EMBL/GenBank/DDBJ whole genome shotgun (WGS) entry which is preliminary data.</text>
</comment>
<keyword evidence="2" id="KW-1185">Reference proteome</keyword>
<protein>
    <submittedName>
        <fullName evidence="1">Uncharacterized protein</fullName>
    </submittedName>
</protein>